<evidence type="ECO:0000313" key="2">
    <source>
        <dbReference type="EMBL" id="KAK2115626.1"/>
    </source>
</evidence>
<comment type="caution">
    <text evidence="2">The sequence shown here is derived from an EMBL/GenBank/DDBJ whole genome shotgun (WGS) entry which is preliminary data.</text>
</comment>
<keyword evidence="3" id="KW-1185">Reference proteome</keyword>
<gene>
    <name evidence="2" type="ORF">P7K49_006252</name>
</gene>
<sequence length="135" mass="14821">MISKWLSRLLLHAENADEKFPDKRFRRMPFPDTPDQHAKHLLITLPPPEMPSKMVPKVKKEAPAPAKAEAKAKALKAKKAVLEGVHGHKKKEDPHIIHLPAAQDIATPEAGSPNILGIAPPGETNLTTMLSSSFH</sequence>
<protein>
    <submittedName>
        <fullName evidence="2">Uncharacterized protein</fullName>
    </submittedName>
</protein>
<proteinExistence type="predicted"/>
<accession>A0ABQ9W2N0</accession>
<feature type="region of interest" description="Disordered" evidence="1">
    <location>
        <begin position="45"/>
        <end position="65"/>
    </location>
</feature>
<dbReference type="Proteomes" id="UP001266305">
    <property type="component" value="Unassembled WGS sequence"/>
</dbReference>
<dbReference type="EMBL" id="JASSZA010000003">
    <property type="protein sequence ID" value="KAK2115626.1"/>
    <property type="molecule type" value="Genomic_DNA"/>
</dbReference>
<name>A0ABQ9W2N0_SAGOE</name>
<evidence type="ECO:0000256" key="1">
    <source>
        <dbReference type="SAM" id="MobiDB-lite"/>
    </source>
</evidence>
<organism evidence="2 3">
    <name type="scientific">Saguinus oedipus</name>
    <name type="common">Cotton-top tamarin</name>
    <name type="synonym">Oedipomidas oedipus</name>
    <dbReference type="NCBI Taxonomy" id="9490"/>
    <lineage>
        <taxon>Eukaryota</taxon>
        <taxon>Metazoa</taxon>
        <taxon>Chordata</taxon>
        <taxon>Craniata</taxon>
        <taxon>Vertebrata</taxon>
        <taxon>Euteleostomi</taxon>
        <taxon>Mammalia</taxon>
        <taxon>Eutheria</taxon>
        <taxon>Euarchontoglires</taxon>
        <taxon>Primates</taxon>
        <taxon>Haplorrhini</taxon>
        <taxon>Platyrrhini</taxon>
        <taxon>Cebidae</taxon>
        <taxon>Callitrichinae</taxon>
        <taxon>Saguinus</taxon>
    </lineage>
</organism>
<evidence type="ECO:0000313" key="3">
    <source>
        <dbReference type="Proteomes" id="UP001266305"/>
    </source>
</evidence>
<reference evidence="2 3" key="1">
    <citation type="submission" date="2023-05" db="EMBL/GenBank/DDBJ databases">
        <title>B98-5 Cell Line De Novo Hybrid Assembly: An Optical Mapping Approach.</title>
        <authorList>
            <person name="Kananen K."/>
            <person name="Auerbach J.A."/>
            <person name="Kautto E."/>
            <person name="Blachly J.S."/>
        </authorList>
    </citation>
    <scope>NUCLEOTIDE SEQUENCE [LARGE SCALE GENOMIC DNA]</scope>
    <source>
        <strain evidence="2">B95-8</strain>
        <tissue evidence="2">Cell line</tissue>
    </source>
</reference>